<keyword evidence="5" id="KW-0539">Nucleus</keyword>
<gene>
    <name evidence="7" type="ORF">RUM43_013527</name>
</gene>
<evidence type="ECO:0000256" key="5">
    <source>
        <dbReference type="ARBA" id="ARBA00023242"/>
    </source>
</evidence>
<comment type="subcellular location">
    <subcellularLocation>
        <location evidence="1">Nucleus</location>
    </subcellularLocation>
</comment>
<dbReference type="PANTHER" id="PTHR45803">
    <property type="entry name" value="SOX100B"/>
    <property type="match status" value="1"/>
</dbReference>
<dbReference type="AlphaFoldDB" id="A0AAN8S3X4"/>
<evidence type="ECO:0008006" key="9">
    <source>
        <dbReference type="Google" id="ProtNLM"/>
    </source>
</evidence>
<evidence type="ECO:0000256" key="2">
    <source>
        <dbReference type="ARBA" id="ARBA00023015"/>
    </source>
</evidence>
<dbReference type="GO" id="GO:0005634">
    <property type="term" value="C:nucleus"/>
    <property type="evidence" value="ECO:0007669"/>
    <property type="project" value="UniProtKB-SubCell"/>
</dbReference>
<evidence type="ECO:0000256" key="1">
    <source>
        <dbReference type="ARBA" id="ARBA00004123"/>
    </source>
</evidence>
<organism evidence="7 8">
    <name type="scientific">Polyplax serrata</name>
    <name type="common">Common mouse louse</name>
    <dbReference type="NCBI Taxonomy" id="468196"/>
    <lineage>
        <taxon>Eukaryota</taxon>
        <taxon>Metazoa</taxon>
        <taxon>Ecdysozoa</taxon>
        <taxon>Arthropoda</taxon>
        <taxon>Hexapoda</taxon>
        <taxon>Insecta</taxon>
        <taxon>Pterygota</taxon>
        <taxon>Neoptera</taxon>
        <taxon>Paraneoptera</taxon>
        <taxon>Psocodea</taxon>
        <taxon>Troctomorpha</taxon>
        <taxon>Phthiraptera</taxon>
        <taxon>Anoplura</taxon>
        <taxon>Polyplacidae</taxon>
        <taxon>Polyplax</taxon>
    </lineage>
</organism>
<name>A0AAN8S3X4_POLSC</name>
<dbReference type="PANTHER" id="PTHR45803:SF5">
    <property type="entry name" value="SOX100B"/>
    <property type="match status" value="1"/>
</dbReference>
<dbReference type="GO" id="GO:0000978">
    <property type="term" value="F:RNA polymerase II cis-regulatory region sequence-specific DNA binding"/>
    <property type="evidence" value="ECO:0007669"/>
    <property type="project" value="TreeGrafter"/>
</dbReference>
<sequence>MSGLFFIEEPTSEVLEYLIKPFHRSLSDEDKKPFITEAEKLREVHKKKYPDYKYQPRRKKGSKCGHQGPSRNGNVIFRSFKQEDSSSNEGKPPGQNSQGPPTPPTTPGEIKNFRVSKNSPSYPPYTTANYSTTASSNFDIGDFPEEIIRQGALMDNSELDQYLPEQSYVLQQQQPWCCQSESVYAGPEPTILPTEEANNNDNKSVVSGMWIKGGDLEPEPKFQELTKFNSSTVPSRFVRSGGASLDSYGGAQVGSDDRYPGAFFSSPYQSHTGQYVVNSYQYWSVCGTTGYPDSNVLTELQKNG</sequence>
<evidence type="ECO:0000256" key="3">
    <source>
        <dbReference type="ARBA" id="ARBA00023125"/>
    </source>
</evidence>
<reference evidence="7 8" key="1">
    <citation type="submission" date="2023-10" db="EMBL/GenBank/DDBJ databases">
        <title>Genomes of two closely related lineages of the louse Polyplax serrata with different host specificities.</title>
        <authorList>
            <person name="Martinu J."/>
            <person name="Tarabai H."/>
            <person name="Stefka J."/>
            <person name="Hypsa V."/>
        </authorList>
    </citation>
    <scope>NUCLEOTIDE SEQUENCE [LARGE SCALE GENOMIC DNA]</scope>
    <source>
        <strain evidence="7">HR10_N</strain>
    </source>
</reference>
<keyword evidence="2" id="KW-0805">Transcription regulation</keyword>
<dbReference type="SUPFAM" id="SSF47095">
    <property type="entry name" value="HMG-box"/>
    <property type="match status" value="1"/>
</dbReference>
<keyword evidence="3" id="KW-0238">DNA-binding</keyword>
<proteinExistence type="predicted"/>
<dbReference type="Proteomes" id="UP001372834">
    <property type="component" value="Unassembled WGS sequence"/>
</dbReference>
<comment type="caution">
    <text evidence="7">The sequence shown here is derived from an EMBL/GenBank/DDBJ whole genome shotgun (WGS) entry which is preliminary data.</text>
</comment>
<dbReference type="GO" id="GO:0000981">
    <property type="term" value="F:DNA-binding transcription factor activity, RNA polymerase II-specific"/>
    <property type="evidence" value="ECO:0007669"/>
    <property type="project" value="TreeGrafter"/>
</dbReference>
<protein>
    <recommendedName>
        <fullName evidence="9">HMG box domain-containing protein</fullName>
    </recommendedName>
</protein>
<feature type="region of interest" description="Disordered" evidence="6">
    <location>
        <begin position="45"/>
        <end position="126"/>
    </location>
</feature>
<evidence type="ECO:0000313" key="8">
    <source>
        <dbReference type="Proteomes" id="UP001372834"/>
    </source>
</evidence>
<keyword evidence="4" id="KW-0804">Transcription</keyword>
<evidence type="ECO:0000313" key="7">
    <source>
        <dbReference type="EMBL" id="KAK6632757.1"/>
    </source>
</evidence>
<evidence type="ECO:0000256" key="6">
    <source>
        <dbReference type="SAM" id="MobiDB-lite"/>
    </source>
</evidence>
<evidence type="ECO:0000256" key="4">
    <source>
        <dbReference type="ARBA" id="ARBA00023163"/>
    </source>
</evidence>
<dbReference type="InterPro" id="IPR036910">
    <property type="entry name" value="HMG_box_dom_sf"/>
</dbReference>
<accession>A0AAN8S3X4</accession>
<dbReference type="Gene3D" id="1.10.30.10">
    <property type="entry name" value="High mobility group box domain"/>
    <property type="match status" value="1"/>
</dbReference>
<dbReference type="EMBL" id="JAWJWE010000007">
    <property type="protein sequence ID" value="KAK6632757.1"/>
    <property type="molecule type" value="Genomic_DNA"/>
</dbReference>
<dbReference type="InterPro" id="IPR050917">
    <property type="entry name" value="SOX_TF"/>
</dbReference>